<dbReference type="AlphaFoldDB" id="H0E331"/>
<feature type="domain" description="Methyltransferase type 11" evidence="1">
    <location>
        <begin position="54"/>
        <end position="151"/>
    </location>
</feature>
<dbReference type="InterPro" id="IPR029063">
    <property type="entry name" value="SAM-dependent_MTases_sf"/>
</dbReference>
<dbReference type="Pfam" id="PF08241">
    <property type="entry name" value="Methyltransf_11"/>
    <property type="match status" value="1"/>
</dbReference>
<dbReference type="SUPFAM" id="SSF53335">
    <property type="entry name" value="S-adenosyl-L-methionine-dependent methyltransferases"/>
    <property type="match status" value="1"/>
</dbReference>
<keyword evidence="3" id="KW-1185">Reference proteome</keyword>
<evidence type="ECO:0000259" key="1">
    <source>
        <dbReference type="Pfam" id="PF08241"/>
    </source>
</evidence>
<dbReference type="Proteomes" id="UP000005143">
    <property type="component" value="Unassembled WGS sequence"/>
</dbReference>
<dbReference type="PANTHER" id="PTHR42912:SF93">
    <property type="entry name" value="N6-ADENOSINE-METHYLTRANSFERASE TMT1A"/>
    <property type="match status" value="1"/>
</dbReference>
<reference evidence="2 3" key="1">
    <citation type="journal article" date="2013" name="Biodegradation">
        <title>Quantitative proteomic analysis of ibuprofen-degrading Patulibacter sp. strain I11.</title>
        <authorList>
            <person name="Almeida B."/>
            <person name="Kjeldal H."/>
            <person name="Lolas I."/>
            <person name="Knudsen A.D."/>
            <person name="Carvalho G."/>
            <person name="Nielsen K.L."/>
            <person name="Barreto Crespo M.T."/>
            <person name="Stensballe A."/>
            <person name="Nielsen J.L."/>
        </authorList>
    </citation>
    <scope>NUCLEOTIDE SEQUENCE [LARGE SCALE GENOMIC DNA]</scope>
    <source>
        <strain evidence="2 3">I11</strain>
    </source>
</reference>
<organism evidence="2 3">
    <name type="scientific">Patulibacter medicamentivorans</name>
    <dbReference type="NCBI Taxonomy" id="1097667"/>
    <lineage>
        <taxon>Bacteria</taxon>
        <taxon>Bacillati</taxon>
        <taxon>Actinomycetota</taxon>
        <taxon>Thermoleophilia</taxon>
        <taxon>Solirubrobacterales</taxon>
        <taxon>Patulibacteraceae</taxon>
        <taxon>Patulibacter</taxon>
    </lineage>
</organism>
<gene>
    <name evidence="2" type="ORF">PAI11_11980</name>
</gene>
<accession>H0E331</accession>
<evidence type="ECO:0000313" key="2">
    <source>
        <dbReference type="EMBL" id="EHN11897.1"/>
    </source>
</evidence>
<dbReference type="RefSeq" id="WP_007572033.1">
    <property type="nucleotide sequence ID" value="NZ_AGUD01000057.1"/>
</dbReference>
<name>H0E331_9ACTN</name>
<dbReference type="GO" id="GO:0000179">
    <property type="term" value="F:rRNA (adenine-N6,N6-)-dimethyltransferase activity"/>
    <property type="evidence" value="ECO:0007669"/>
    <property type="project" value="InterPro"/>
</dbReference>
<keyword evidence="2" id="KW-0489">Methyltransferase</keyword>
<evidence type="ECO:0000313" key="3">
    <source>
        <dbReference type="Proteomes" id="UP000005143"/>
    </source>
</evidence>
<sequence length="226" mass="23674">MNDRRGDAILPASGRFLPVSVYDRGLAMTMREGRWRPALTRAVLDHLPLAGRAVEVGAGTGALTGRLAAAAPPGASITAIEPDPAARAIGERRTPGAAVVWRDGRAEALPLPDASQDAVVLALVLHHLRPDAKLAALREARRVLRPAGALLVADFGPPQDRLMRLAFTAIELLDGPATTRSHRDDVVRRTIAAAGFAPPTTLVRLRTAVGTLELLRAEVGAGGDGG</sequence>
<proteinExistence type="predicted"/>
<comment type="caution">
    <text evidence="2">The sequence shown here is derived from an EMBL/GenBank/DDBJ whole genome shotgun (WGS) entry which is preliminary data.</text>
</comment>
<dbReference type="EC" id="2.1.1.-" evidence="2"/>
<dbReference type="InterPro" id="IPR013216">
    <property type="entry name" value="Methyltransf_11"/>
</dbReference>
<dbReference type="CDD" id="cd02440">
    <property type="entry name" value="AdoMet_MTases"/>
    <property type="match status" value="1"/>
</dbReference>
<dbReference type="PROSITE" id="PS01131">
    <property type="entry name" value="RRNA_A_DIMETH"/>
    <property type="match status" value="1"/>
</dbReference>
<keyword evidence="2" id="KW-0808">Transferase</keyword>
<dbReference type="PANTHER" id="PTHR42912">
    <property type="entry name" value="METHYLTRANSFERASE"/>
    <property type="match status" value="1"/>
</dbReference>
<dbReference type="EMBL" id="AGUD01000057">
    <property type="protein sequence ID" value="EHN11897.1"/>
    <property type="molecule type" value="Genomic_DNA"/>
</dbReference>
<protein>
    <submittedName>
        <fullName evidence="2">Putative SAM-dependent methyltransferase</fullName>
        <ecNumber evidence="2">2.1.1.-</ecNumber>
    </submittedName>
</protein>
<dbReference type="InterPro" id="IPR020596">
    <property type="entry name" value="rRNA_Ade_Mease_Trfase_CS"/>
</dbReference>
<dbReference type="InterPro" id="IPR050508">
    <property type="entry name" value="Methyltransf_Superfamily"/>
</dbReference>
<dbReference type="Gene3D" id="3.40.50.150">
    <property type="entry name" value="Vaccinia Virus protein VP39"/>
    <property type="match status" value="1"/>
</dbReference>